<protein>
    <recommendedName>
        <fullName evidence="2">Tail sheath protein subtilisin-like domain-containing protein</fullName>
    </recommendedName>
</protein>
<evidence type="ECO:0008006" key="2">
    <source>
        <dbReference type="Google" id="ProtNLM"/>
    </source>
</evidence>
<gene>
    <name evidence="1" type="ORF">LCGC14_0536770</name>
</gene>
<proteinExistence type="predicted"/>
<dbReference type="AlphaFoldDB" id="A0A0F9SCB8"/>
<sequence>MHFFVVYNSKIIYMDSDAVGSERISRIVGYKIIKGDFAQVTPNLPQRIAILAEANTAQQATLDLAAKEITSAQQAGTLYGYGSPIYHIMRILRPLAGGGIGGIPTVVYPQAVALAAAAKVLTVTPVGVATGNGTHTLIISGRAGIDGTFYNINILKDDTTADITAKIADAINAVTGCPVLATETDYEATLTSKWKGLTADDISVTVDTDDNDLGITYAVNSTQSGSATPSISAALALFGTNWNTIVVNSYGTVTSILDTLEAFNGIPDPNNPTGRYSGIIMKPFIALTGSVADDPSSVTDSRKDEVTIAICPAPLSAGLPFEAAANETLLFGRQAQDNPHLDTAGRSYPDMPTPISIGSMTDYDNRDAIVKKGCSTVDLVNEKYQVQDFVTTYHPVGETPPQFRYSRNLMIDFNIRFGYYLLELINVVDHAIAADEDTVSAQKIIKPKQWKQIIDKYAESLSKKALTVTPAFMQDSITVVISTTNPDRLETFFRYKRSGFARIASTTAEAGFNFGTT</sequence>
<dbReference type="EMBL" id="LAZR01000710">
    <property type="protein sequence ID" value="KKN59927.1"/>
    <property type="molecule type" value="Genomic_DNA"/>
</dbReference>
<accession>A0A0F9SCB8</accession>
<evidence type="ECO:0000313" key="1">
    <source>
        <dbReference type="EMBL" id="KKN59927.1"/>
    </source>
</evidence>
<comment type="caution">
    <text evidence="1">The sequence shown here is derived from an EMBL/GenBank/DDBJ whole genome shotgun (WGS) entry which is preliminary data.</text>
</comment>
<reference evidence="1" key="1">
    <citation type="journal article" date="2015" name="Nature">
        <title>Complex archaea that bridge the gap between prokaryotes and eukaryotes.</title>
        <authorList>
            <person name="Spang A."/>
            <person name="Saw J.H."/>
            <person name="Jorgensen S.L."/>
            <person name="Zaremba-Niedzwiedzka K."/>
            <person name="Martijn J."/>
            <person name="Lind A.E."/>
            <person name="van Eijk R."/>
            <person name="Schleper C."/>
            <person name="Guy L."/>
            <person name="Ettema T.J."/>
        </authorList>
    </citation>
    <scope>NUCLEOTIDE SEQUENCE</scope>
</reference>
<organism evidence="1">
    <name type="scientific">marine sediment metagenome</name>
    <dbReference type="NCBI Taxonomy" id="412755"/>
    <lineage>
        <taxon>unclassified sequences</taxon>
        <taxon>metagenomes</taxon>
        <taxon>ecological metagenomes</taxon>
    </lineage>
</organism>
<name>A0A0F9SCB8_9ZZZZ</name>